<dbReference type="PANTHER" id="PTHR11851">
    <property type="entry name" value="METALLOPROTEASE"/>
    <property type="match status" value="1"/>
</dbReference>
<evidence type="ECO:0000259" key="11">
    <source>
        <dbReference type="Pfam" id="PF00675"/>
    </source>
</evidence>
<dbReference type="FunFam" id="3.30.830.10:FF:000021">
    <property type="entry name" value="Cytochrome b-c1 complex subunit 2"/>
    <property type="match status" value="1"/>
</dbReference>
<keyword evidence="5" id="KW-0809">Transit peptide</keyword>
<keyword evidence="7" id="KW-0496">Mitochondrion</keyword>
<dbReference type="InterPro" id="IPR011249">
    <property type="entry name" value="Metalloenz_LuxS/M16"/>
</dbReference>
<keyword evidence="3" id="KW-0679">Respiratory chain</keyword>
<accession>A0A8K0JLX8</accession>
<evidence type="ECO:0000256" key="3">
    <source>
        <dbReference type="ARBA" id="ARBA00022660"/>
    </source>
</evidence>
<keyword evidence="8" id="KW-0472">Membrane</keyword>
<protein>
    <recommendedName>
        <fullName evidence="10">Cytochrome b-c1 complex subunit 2, mitochondrial</fullName>
    </recommendedName>
</protein>
<dbReference type="GO" id="GO:0005743">
    <property type="term" value="C:mitochondrial inner membrane"/>
    <property type="evidence" value="ECO:0007669"/>
    <property type="project" value="UniProtKB-SubCell"/>
</dbReference>
<organism evidence="13 14">
    <name type="scientific">Filobasidium floriforme</name>
    <dbReference type="NCBI Taxonomy" id="5210"/>
    <lineage>
        <taxon>Eukaryota</taxon>
        <taxon>Fungi</taxon>
        <taxon>Dikarya</taxon>
        <taxon>Basidiomycota</taxon>
        <taxon>Agaricomycotina</taxon>
        <taxon>Tremellomycetes</taxon>
        <taxon>Filobasidiales</taxon>
        <taxon>Filobasidiaceae</taxon>
        <taxon>Filobasidium</taxon>
    </lineage>
</organism>
<dbReference type="GO" id="GO:0046872">
    <property type="term" value="F:metal ion binding"/>
    <property type="evidence" value="ECO:0007669"/>
    <property type="project" value="InterPro"/>
</dbReference>
<keyword evidence="4" id="KW-0999">Mitochondrion inner membrane</keyword>
<evidence type="ECO:0000256" key="4">
    <source>
        <dbReference type="ARBA" id="ARBA00022792"/>
    </source>
</evidence>
<evidence type="ECO:0000256" key="9">
    <source>
        <dbReference type="ARBA" id="ARBA00038146"/>
    </source>
</evidence>
<evidence type="ECO:0000256" key="8">
    <source>
        <dbReference type="ARBA" id="ARBA00023136"/>
    </source>
</evidence>
<reference evidence="13" key="1">
    <citation type="submission" date="2020-04" db="EMBL/GenBank/DDBJ databases">
        <title>Analysis of mating type loci in Filobasidium floriforme.</title>
        <authorList>
            <person name="Nowrousian M."/>
        </authorList>
    </citation>
    <scope>NUCLEOTIDE SEQUENCE</scope>
    <source>
        <strain evidence="13">CBS 6242</strain>
    </source>
</reference>
<evidence type="ECO:0000313" key="14">
    <source>
        <dbReference type="Proteomes" id="UP000812966"/>
    </source>
</evidence>
<dbReference type="Pfam" id="PF05193">
    <property type="entry name" value="Peptidase_M16_C"/>
    <property type="match status" value="1"/>
</dbReference>
<proteinExistence type="inferred from homology"/>
<evidence type="ECO:0000313" key="13">
    <source>
        <dbReference type="EMBL" id="KAG7548971.1"/>
    </source>
</evidence>
<evidence type="ECO:0000256" key="7">
    <source>
        <dbReference type="ARBA" id="ARBA00023128"/>
    </source>
</evidence>
<name>A0A8K0JLX8_9TREE</name>
<dbReference type="SUPFAM" id="SSF63411">
    <property type="entry name" value="LuxS/MPP-like metallohydrolase"/>
    <property type="match status" value="2"/>
</dbReference>
<dbReference type="Proteomes" id="UP000812966">
    <property type="component" value="Unassembled WGS sequence"/>
</dbReference>
<evidence type="ECO:0000256" key="2">
    <source>
        <dbReference type="ARBA" id="ARBA00022448"/>
    </source>
</evidence>
<evidence type="ECO:0000256" key="6">
    <source>
        <dbReference type="ARBA" id="ARBA00022982"/>
    </source>
</evidence>
<dbReference type="InterPro" id="IPR007863">
    <property type="entry name" value="Peptidase_M16_C"/>
</dbReference>
<sequence>MFARSRALRNVVNSTRTYATSVADSAGVKVAGVDLGQPTTSISVVVKAGSRYETLPGVAHALKNFAFKATSNASSLKIVREAELYGGVLSSGLSREHLFLNAEFLRGDQDHFVKVLASVLSASKYHPHEFSELVMPTLQSETLNAMATPSTLALDLAHHVAFRRGLGNSLFASPHSPLGVQDVKEYASKAFAKSNIAVFGTGISTEALSEAVGKAFGGASSSSSTGSSLSSTGSKYYGGEQRVPIDAHSGGQPTMVIAFGTTEITPELNVIPELVGGASALKWVPGTTPLAQAASKVPGSKIQSFHLPYSDAALVGVSITASTSEAVKELAKEVVNTLKGLASSSGMDGEAVTRAVAAAKFKAANALDNKEGLLAAYAPGIFSGKEVEVKDFSSVSAETLSKTAGNLLKSKPSVVAVGDLAVLPWA</sequence>
<dbReference type="InterPro" id="IPR050361">
    <property type="entry name" value="MPP/UQCRC_Complex"/>
</dbReference>
<comment type="subcellular location">
    <subcellularLocation>
        <location evidence="1">Mitochondrion inner membrane</location>
        <topology evidence="1">Peripheral membrane protein</topology>
        <orientation evidence="1">Matrix side</orientation>
    </subcellularLocation>
</comment>
<dbReference type="InterPro" id="IPR011765">
    <property type="entry name" value="Pept_M16_N"/>
</dbReference>
<dbReference type="Gene3D" id="3.30.830.10">
    <property type="entry name" value="Metalloenzyme, LuxS/M16 peptidase-like"/>
    <property type="match status" value="2"/>
</dbReference>
<feature type="domain" description="Peptidase M16 C-terminal" evidence="12">
    <location>
        <begin position="180"/>
        <end position="357"/>
    </location>
</feature>
<dbReference type="PANTHER" id="PTHR11851:SF209">
    <property type="entry name" value="CYTOCHROME B-C1 COMPLEX SUBUNIT 2, MITOCHONDRIAL"/>
    <property type="match status" value="1"/>
</dbReference>
<feature type="domain" description="Peptidase M16 N-terminal" evidence="11">
    <location>
        <begin position="36"/>
        <end position="171"/>
    </location>
</feature>
<dbReference type="EMBL" id="JABELV010000056">
    <property type="protein sequence ID" value="KAG7548971.1"/>
    <property type="molecule type" value="Genomic_DNA"/>
</dbReference>
<comment type="caution">
    <text evidence="13">The sequence shown here is derived from an EMBL/GenBank/DDBJ whole genome shotgun (WGS) entry which is preliminary data.</text>
</comment>
<keyword evidence="6" id="KW-0249">Electron transport</keyword>
<evidence type="ECO:0000256" key="5">
    <source>
        <dbReference type="ARBA" id="ARBA00022946"/>
    </source>
</evidence>
<keyword evidence="14" id="KW-1185">Reference proteome</keyword>
<gene>
    <name evidence="13" type="ORF">FFLO_03176</name>
</gene>
<dbReference type="Pfam" id="PF00675">
    <property type="entry name" value="Peptidase_M16"/>
    <property type="match status" value="1"/>
</dbReference>
<evidence type="ECO:0000259" key="12">
    <source>
        <dbReference type="Pfam" id="PF05193"/>
    </source>
</evidence>
<keyword evidence="2" id="KW-0813">Transport</keyword>
<evidence type="ECO:0000256" key="10">
    <source>
        <dbReference type="ARBA" id="ARBA00040751"/>
    </source>
</evidence>
<comment type="similarity">
    <text evidence="9">Belongs to the peptidase M16 family. UQCRC2/QCR2 subfamily.</text>
</comment>
<dbReference type="AlphaFoldDB" id="A0A8K0JLX8"/>
<evidence type="ECO:0000256" key="1">
    <source>
        <dbReference type="ARBA" id="ARBA00004443"/>
    </source>
</evidence>